<dbReference type="Proteomes" id="UP000799764">
    <property type="component" value="Unassembled WGS sequence"/>
</dbReference>
<evidence type="ECO:0000259" key="1">
    <source>
        <dbReference type="Pfam" id="PF12697"/>
    </source>
</evidence>
<organism evidence="2 3">
    <name type="scientific">Karstenula rhodostoma CBS 690.94</name>
    <dbReference type="NCBI Taxonomy" id="1392251"/>
    <lineage>
        <taxon>Eukaryota</taxon>
        <taxon>Fungi</taxon>
        <taxon>Dikarya</taxon>
        <taxon>Ascomycota</taxon>
        <taxon>Pezizomycotina</taxon>
        <taxon>Dothideomycetes</taxon>
        <taxon>Pleosporomycetidae</taxon>
        <taxon>Pleosporales</taxon>
        <taxon>Massarineae</taxon>
        <taxon>Didymosphaeriaceae</taxon>
        <taxon>Karstenula</taxon>
    </lineage>
</organism>
<reference evidence="2" key="1">
    <citation type="journal article" date="2020" name="Stud. Mycol.">
        <title>101 Dothideomycetes genomes: a test case for predicting lifestyles and emergence of pathogens.</title>
        <authorList>
            <person name="Haridas S."/>
            <person name="Albert R."/>
            <person name="Binder M."/>
            <person name="Bloem J."/>
            <person name="Labutti K."/>
            <person name="Salamov A."/>
            <person name="Andreopoulos B."/>
            <person name="Baker S."/>
            <person name="Barry K."/>
            <person name="Bills G."/>
            <person name="Bluhm B."/>
            <person name="Cannon C."/>
            <person name="Castanera R."/>
            <person name="Culley D."/>
            <person name="Daum C."/>
            <person name="Ezra D."/>
            <person name="Gonzalez J."/>
            <person name="Henrissat B."/>
            <person name="Kuo A."/>
            <person name="Liang C."/>
            <person name="Lipzen A."/>
            <person name="Lutzoni F."/>
            <person name="Magnuson J."/>
            <person name="Mondo S."/>
            <person name="Nolan M."/>
            <person name="Ohm R."/>
            <person name="Pangilinan J."/>
            <person name="Park H.-J."/>
            <person name="Ramirez L."/>
            <person name="Alfaro M."/>
            <person name="Sun H."/>
            <person name="Tritt A."/>
            <person name="Yoshinaga Y."/>
            <person name="Zwiers L.-H."/>
            <person name="Turgeon B."/>
            <person name="Goodwin S."/>
            <person name="Spatafora J."/>
            <person name="Crous P."/>
            <person name="Grigoriev I."/>
        </authorList>
    </citation>
    <scope>NUCLEOTIDE SEQUENCE</scope>
    <source>
        <strain evidence="2">CBS 690.94</strain>
    </source>
</reference>
<sequence>MAAQRPFIVIVPGASQSPAHYGYLTHILQLAGYPVWTGLLPSVGSGDFTAEDDAKYVRDHLLIPVLDHEEHDVIVVMHSYSSVPGSHAVAGLGKAERAAQGKKGVIGQVYISAMLLKGGDGQTIVGGFGGQYPPHIRADPPANLLRCDDRVGPLYQDVTPSDLRDVVAVAAMAQGIPSFNSPVPRATWDSDQYKGRIAFIKTLNDGAIPPHVQQAWIEGTGVEWKVKEMQSGHSPQLSQPEKLSDILLELAKEFEAL</sequence>
<dbReference type="PANTHER" id="PTHR37017">
    <property type="entry name" value="AB HYDROLASE-1 DOMAIN-CONTAINING PROTEIN-RELATED"/>
    <property type="match status" value="1"/>
</dbReference>
<evidence type="ECO:0000313" key="3">
    <source>
        <dbReference type="Proteomes" id="UP000799764"/>
    </source>
</evidence>
<dbReference type="InterPro" id="IPR029058">
    <property type="entry name" value="AB_hydrolase_fold"/>
</dbReference>
<dbReference type="Pfam" id="PF12697">
    <property type="entry name" value="Abhydrolase_6"/>
    <property type="match status" value="1"/>
</dbReference>
<dbReference type="PANTHER" id="PTHR37017:SF8">
    <property type="entry name" value="AB HYDROLASE-1 DOMAIN-CONTAINING PROTEIN"/>
    <property type="match status" value="1"/>
</dbReference>
<dbReference type="InterPro" id="IPR052897">
    <property type="entry name" value="Sec-Metab_Biosynth_Hydrolase"/>
</dbReference>
<feature type="domain" description="AB hydrolase-1" evidence="1">
    <location>
        <begin position="8"/>
        <end position="245"/>
    </location>
</feature>
<proteinExistence type="predicted"/>
<accession>A0A9P4PR47</accession>
<gene>
    <name evidence="2" type="ORF">P171DRAFT_511642</name>
</gene>
<dbReference type="OrthoDB" id="1263307at2759"/>
<dbReference type="SUPFAM" id="SSF53474">
    <property type="entry name" value="alpha/beta-Hydrolases"/>
    <property type="match status" value="1"/>
</dbReference>
<protein>
    <recommendedName>
        <fullName evidence="1">AB hydrolase-1 domain-containing protein</fullName>
    </recommendedName>
</protein>
<comment type="caution">
    <text evidence="2">The sequence shown here is derived from an EMBL/GenBank/DDBJ whole genome shotgun (WGS) entry which is preliminary data.</text>
</comment>
<dbReference type="EMBL" id="MU001497">
    <property type="protein sequence ID" value="KAF2447371.1"/>
    <property type="molecule type" value="Genomic_DNA"/>
</dbReference>
<dbReference type="AlphaFoldDB" id="A0A9P4PR47"/>
<dbReference type="Gene3D" id="3.40.50.1820">
    <property type="entry name" value="alpha/beta hydrolase"/>
    <property type="match status" value="1"/>
</dbReference>
<evidence type="ECO:0000313" key="2">
    <source>
        <dbReference type="EMBL" id="KAF2447371.1"/>
    </source>
</evidence>
<name>A0A9P4PR47_9PLEO</name>
<dbReference type="InterPro" id="IPR000073">
    <property type="entry name" value="AB_hydrolase_1"/>
</dbReference>
<keyword evidence="3" id="KW-1185">Reference proteome</keyword>